<dbReference type="PANTHER" id="PTHR31672:SF13">
    <property type="entry name" value="F-BOX PROTEIN CPR30-LIKE"/>
    <property type="match status" value="1"/>
</dbReference>
<dbReference type="PROSITE" id="PS50287">
    <property type="entry name" value="SRCR_2"/>
    <property type="match status" value="1"/>
</dbReference>
<dbReference type="InterPro" id="IPR050796">
    <property type="entry name" value="SCF_F-box_component"/>
</dbReference>
<dbReference type="Pfam" id="PF07734">
    <property type="entry name" value="FBA_1"/>
    <property type="match status" value="1"/>
</dbReference>
<evidence type="ECO:0000313" key="3">
    <source>
        <dbReference type="Proteomes" id="UP001237642"/>
    </source>
</evidence>
<protein>
    <recommendedName>
        <fullName evidence="1">SRCR domain-containing protein</fullName>
    </recommendedName>
</protein>
<organism evidence="2 3">
    <name type="scientific">Heracleum sosnowskyi</name>
    <dbReference type="NCBI Taxonomy" id="360622"/>
    <lineage>
        <taxon>Eukaryota</taxon>
        <taxon>Viridiplantae</taxon>
        <taxon>Streptophyta</taxon>
        <taxon>Embryophyta</taxon>
        <taxon>Tracheophyta</taxon>
        <taxon>Spermatophyta</taxon>
        <taxon>Magnoliopsida</taxon>
        <taxon>eudicotyledons</taxon>
        <taxon>Gunneridae</taxon>
        <taxon>Pentapetalae</taxon>
        <taxon>asterids</taxon>
        <taxon>campanulids</taxon>
        <taxon>Apiales</taxon>
        <taxon>Apiaceae</taxon>
        <taxon>Apioideae</taxon>
        <taxon>apioid superclade</taxon>
        <taxon>Tordylieae</taxon>
        <taxon>Tordyliinae</taxon>
        <taxon>Heracleum</taxon>
    </lineage>
</organism>
<gene>
    <name evidence="2" type="ORF">POM88_044282</name>
</gene>
<dbReference type="AlphaFoldDB" id="A0AAD8M594"/>
<keyword evidence="3" id="KW-1185">Reference proteome</keyword>
<dbReference type="Proteomes" id="UP001237642">
    <property type="component" value="Unassembled WGS sequence"/>
</dbReference>
<dbReference type="InterPro" id="IPR001190">
    <property type="entry name" value="SRCR"/>
</dbReference>
<dbReference type="PANTHER" id="PTHR31672">
    <property type="entry name" value="BNACNNG10540D PROTEIN"/>
    <property type="match status" value="1"/>
</dbReference>
<comment type="caution">
    <text evidence="2">The sequence shown here is derived from an EMBL/GenBank/DDBJ whole genome shotgun (WGS) entry which is preliminary data.</text>
</comment>
<dbReference type="NCBIfam" id="TIGR01640">
    <property type="entry name" value="F_box_assoc_1"/>
    <property type="match status" value="1"/>
</dbReference>
<dbReference type="InterPro" id="IPR017451">
    <property type="entry name" value="F-box-assoc_interact_dom"/>
</dbReference>
<reference evidence="2" key="2">
    <citation type="submission" date="2023-05" db="EMBL/GenBank/DDBJ databases">
        <authorList>
            <person name="Schelkunov M.I."/>
        </authorList>
    </citation>
    <scope>NUCLEOTIDE SEQUENCE</scope>
    <source>
        <strain evidence="2">Hsosn_3</strain>
        <tissue evidence="2">Leaf</tissue>
    </source>
</reference>
<dbReference type="InterPro" id="IPR006527">
    <property type="entry name" value="F-box-assoc_dom_typ1"/>
</dbReference>
<evidence type="ECO:0000313" key="2">
    <source>
        <dbReference type="EMBL" id="KAK1359808.1"/>
    </source>
</evidence>
<evidence type="ECO:0000259" key="1">
    <source>
        <dbReference type="PROSITE" id="PS50287"/>
    </source>
</evidence>
<feature type="domain" description="SRCR" evidence="1">
    <location>
        <begin position="139"/>
        <end position="172"/>
    </location>
</feature>
<sequence length="375" mass="42711">MHLKRNMSRNKSLLLHGFAPKYAARVMCLFRINEPLVPLYELKQNYIRNPDYPDNFRFPEFFDEMEFCGSVNGIVCLSHSQNMEGGRHVLWGSFAVLWNPAIKRTKLVRLPPRKTLCDVWYMVSVGLGYDAENDDYKIIRLVPVASEDVPGQLESRVEIYSSNQDCWKAVCNGAKINFHPVLPNCNFVLKGVPYWYGGKWALGAFDPRTGMYKNIPCPRCVKNERTAVHPVNMMDKVSALVYSPGESPNQMVDLYELDSAGSWIKTITTGPIAGEGLRMPQCLTTGEIVIETWKGGNSDFRSTFFYDPKTGHLSSKFNSFVSLWYQSYCHVESLVSVKGMEPFGNEGKNKKKPGAKNRDKYLSEGFKLVLRFYQV</sequence>
<reference evidence="2" key="1">
    <citation type="submission" date="2023-02" db="EMBL/GenBank/DDBJ databases">
        <title>Genome of toxic invasive species Heracleum sosnowskyi carries increased number of genes despite the absence of recent whole-genome duplications.</title>
        <authorList>
            <person name="Schelkunov M."/>
            <person name="Shtratnikova V."/>
            <person name="Makarenko M."/>
            <person name="Klepikova A."/>
            <person name="Omelchenko D."/>
            <person name="Novikova G."/>
            <person name="Obukhova E."/>
            <person name="Bogdanov V."/>
            <person name="Penin A."/>
            <person name="Logacheva M."/>
        </authorList>
    </citation>
    <scope>NUCLEOTIDE SEQUENCE</scope>
    <source>
        <strain evidence="2">Hsosn_3</strain>
        <tissue evidence="2">Leaf</tissue>
    </source>
</reference>
<accession>A0AAD8M594</accession>
<dbReference type="EMBL" id="JAUIZM010000010">
    <property type="protein sequence ID" value="KAK1359808.1"/>
    <property type="molecule type" value="Genomic_DNA"/>
</dbReference>
<name>A0AAD8M594_9APIA</name>
<proteinExistence type="predicted"/>
<dbReference type="GO" id="GO:0016020">
    <property type="term" value="C:membrane"/>
    <property type="evidence" value="ECO:0007669"/>
    <property type="project" value="InterPro"/>
</dbReference>